<sequence length="574" mass="61511">MAEYPMYNEIYSNPPTPGANAQQQQYHHHHQDSSSSTSPVGGYPQWETLDPQSLVDNSPMIQDLEEMDTPTPTATSFDFQPHPNPSQMLDEPPHIVPSQGSPVDNAPILLHHPSEVPIHHHRPSPPAHTQMRNYSSGQQHYRTHTPSPLSPVSQLNTPLPPPQSSSSSNTTGPIRSSTRGAARANPYYRPSSNLSGLATPFGMGGPGAVHSFPSSLASSAAPSPNAAGGTPMTRTARKSSQTVRFSDDNLAPPAVRREAAPRTRAQSQTPRSVPSSSPQAAPQAAPRASGSSSSSPPRPTNQSQRPPSSSLPSSSSSSSKTRNQNANPNTQLPPHTARLPLISIPSDITYSAPDCTLVAHLDIPGVSRDALRITLGTCYFNRVRYVCVLGMRGAEGVGTSSSSGGGSEDLYEILGQKRAASKGRASGETETTETAETEQQPPRQEEEEEEGSADDPQPSRRPSRDIKEELAGFGIPQSSTAATEVEDRASTPKPTSQPQVDTRSSTKKNLTSRMVTPNVRERKYGVMRRVFQVPGTTQLKDIDAALNDGVLTLRIHCGAPFEEDDEVDVPVRIG</sequence>
<dbReference type="EMBL" id="KN831778">
    <property type="protein sequence ID" value="KIM42162.1"/>
    <property type="molecule type" value="Genomic_DNA"/>
</dbReference>
<organism evidence="2 3">
    <name type="scientific">Hebeloma cylindrosporum</name>
    <dbReference type="NCBI Taxonomy" id="76867"/>
    <lineage>
        <taxon>Eukaryota</taxon>
        <taxon>Fungi</taxon>
        <taxon>Dikarya</taxon>
        <taxon>Basidiomycota</taxon>
        <taxon>Agaricomycotina</taxon>
        <taxon>Agaricomycetes</taxon>
        <taxon>Agaricomycetidae</taxon>
        <taxon>Agaricales</taxon>
        <taxon>Agaricineae</taxon>
        <taxon>Hymenogastraceae</taxon>
        <taxon>Hebeloma</taxon>
    </lineage>
</organism>
<feature type="compositionally biased region" description="Polar residues" evidence="1">
    <location>
        <begin position="50"/>
        <end position="60"/>
    </location>
</feature>
<protein>
    <recommendedName>
        <fullName evidence="4">SHSP domain-containing protein</fullName>
    </recommendedName>
</protein>
<dbReference type="OrthoDB" id="1431247at2759"/>
<feature type="compositionally biased region" description="Polar residues" evidence="1">
    <location>
        <begin position="320"/>
        <end position="333"/>
    </location>
</feature>
<reference evidence="2 3" key="1">
    <citation type="submission" date="2014-04" db="EMBL/GenBank/DDBJ databases">
        <authorList>
            <consortium name="DOE Joint Genome Institute"/>
            <person name="Kuo A."/>
            <person name="Gay G."/>
            <person name="Dore J."/>
            <person name="Kohler A."/>
            <person name="Nagy L.G."/>
            <person name="Floudas D."/>
            <person name="Copeland A."/>
            <person name="Barry K.W."/>
            <person name="Cichocki N."/>
            <person name="Veneault-Fourrey C."/>
            <person name="LaButti K."/>
            <person name="Lindquist E.A."/>
            <person name="Lipzen A."/>
            <person name="Lundell T."/>
            <person name="Morin E."/>
            <person name="Murat C."/>
            <person name="Sun H."/>
            <person name="Tunlid A."/>
            <person name="Henrissat B."/>
            <person name="Grigoriev I.V."/>
            <person name="Hibbett D.S."/>
            <person name="Martin F."/>
            <person name="Nordberg H.P."/>
            <person name="Cantor M.N."/>
            <person name="Hua S.X."/>
        </authorList>
    </citation>
    <scope>NUCLEOTIDE SEQUENCE [LARGE SCALE GENOMIC DNA]</scope>
    <source>
        <strain evidence="3">h7</strain>
    </source>
</reference>
<feature type="compositionally biased region" description="Polar residues" evidence="1">
    <location>
        <begin position="492"/>
        <end position="513"/>
    </location>
</feature>
<dbReference type="Proteomes" id="UP000053424">
    <property type="component" value="Unassembled WGS sequence"/>
</dbReference>
<keyword evidence="3" id="KW-1185">Reference proteome</keyword>
<feature type="region of interest" description="Disordered" evidence="1">
    <location>
        <begin position="1"/>
        <end position="337"/>
    </location>
</feature>
<reference evidence="3" key="2">
    <citation type="submission" date="2015-01" db="EMBL/GenBank/DDBJ databases">
        <title>Evolutionary Origins and Diversification of the Mycorrhizal Mutualists.</title>
        <authorList>
            <consortium name="DOE Joint Genome Institute"/>
            <consortium name="Mycorrhizal Genomics Consortium"/>
            <person name="Kohler A."/>
            <person name="Kuo A."/>
            <person name="Nagy L.G."/>
            <person name="Floudas D."/>
            <person name="Copeland A."/>
            <person name="Barry K.W."/>
            <person name="Cichocki N."/>
            <person name="Veneault-Fourrey C."/>
            <person name="LaButti K."/>
            <person name="Lindquist E.A."/>
            <person name="Lipzen A."/>
            <person name="Lundell T."/>
            <person name="Morin E."/>
            <person name="Murat C."/>
            <person name="Riley R."/>
            <person name="Ohm R."/>
            <person name="Sun H."/>
            <person name="Tunlid A."/>
            <person name="Henrissat B."/>
            <person name="Grigoriev I.V."/>
            <person name="Hibbett D.S."/>
            <person name="Martin F."/>
        </authorList>
    </citation>
    <scope>NUCLEOTIDE SEQUENCE [LARGE SCALE GENOMIC DNA]</scope>
    <source>
        <strain evidence="3">h7</strain>
    </source>
</reference>
<name>A0A0C2YME8_HEBCY</name>
<evidence type="ECO:0000313" key="2">
    <source>
        <dbReference type="EMBL" id="KIM42162.1"/>
    </source>
</evidence>
<dbReference type="InterPro" id="IPR008978">
    <property type="entry name" value="HSP20-like_chaperone"/>
</dbReference>
<feature type="region of interest" description="Disordered" evidence="1">
    <location>
        <begin position="417"/>
        <end position="513"/>
    </location>
</feature>
<accession>A0A0C2YME8</accession>
<dbReference type="AlphaFoldDB" id="A0A0C2YME8"/>
<gene>
    <name evidence="2" type="ORF">M413DRAFT_128437</name>
</gene>
<evidence type="ECO:0008006" key="4">
    <source>
        <dbReference type="Google" id="ProtNLM"/>
    </source>
</evidence>
<feature type="compositionally biased region" description="Polar residues" evidence="1">
    <location>
        <begin position="130"/>
        <end position="152"/>
    </location>
</feature>
<feature type="compositionally biased region" description="Low complexity" evidence="1">
    <location>
        <begin position="262"/>
        <end position="319"/>
    </location>
</feature>
<feature type="compositionally biased region" description="Low complexity" evidence="1">
    <location>
        <begin position="208"/>
        <end position="227"/>
    </location>
</feature>
<dbReference type="HOGENOM" id="CLU_474909_0_0_1"/>
<evidence type="ECO:0000256" key="1">
    <source>
        <dbReference type="SAM" id="MobiDB-lite"/>
    </source>
</evidence>
<evidence type="ECO:0000313" key="3">
    <source>
        <dbReference type="Proteomes" id="UP000053424"/>
    </source>
</evidence>
<proteinExistence type="predicted"/>
<dbReference type="CDD" id="cd06464">
    <property type="entry name" value="ACD_sHsps-like"/>
    <property type="match status" value="1"/>
</dbReference>
<dbReference type="SUPFAM" id="SSF49764">
    <property type="entry name" value="HSP20-like chaperones"/>
    <property type="match status" value="1"/>
</dbReference>
<dbReference type="Gene3D" id="2.60.40.790">
    <property type="match status" value="1"/>
</dbReference>